<dbReference type="InterPro" id="IPR036942">
    <property type="entry name" value="Beta-barrel_TonB_sf"/>
</dbReference>
<keyword evidence="10" id="KW-0675">Receptor</keyword>
<dbReference type="PANTHER" id="PTHR32552">
    <property type="entry name" value="FERRICHROME IRON RECEPTOR-RELATED"/>
    <property type="match status" value="1"/>
</dbReference>
<accession>A0A549SMA0</accession>
<organism evidence="10 11">
    <name type="scientific">Methylosinus sporium</name>
    <dbReference type="NCBI Taxonomy" id="428"/>
    <lineage>
        <taxon>Bacteria</taxon>
        <taxon>Pseudomonadati</taxon>
        <taxon>Pseudomonadota</taxon>
        <taxon>Alphaproteobacteria</taxon>
        <taxon>Hyphomicrobiales</taxon>
        <taxon>Methylocystaceae</taxon>
        <taxon>Methylosinus</taxon>
    </lineage>
</organism>
<evidence type="ECO:0000313" key="11">
    <source>
        <dbReference type="Proteomes" id="UP000316781"/>
    </source>
</evidence>
<dbReference type="PANTHER" id="PTHR32552:SF83">
    <property type="entry name" value="BLR3904 PROTEIN"/>
    <property type="match status" value="1"/>
</dbReference>
<keyword evidence="2 8" id="KW-0813">Transport</keyword>
<dbReference type="Pfam" id="PF00593">
    <property type="entry name" value="TonB_dep_Rec_b-barrel"/>
    <property type="match status" value="1"/>
</dbReference>
<dbReference type="PROSITE" id="PS52016">
    <property type="entry name" value="TONB_DEPENDENT_REC_3"/>
    <property type="match status" value="1"/>
</dbReference>
<keyword evidence="4 8" id="KW-0812">Transmembrane</keyword>
<dbReference type="GO" id="GO:0009279">
    <property type="term" value="C:cell outer membrane"/>
    <property type="evidence" value="ECO:0007669"/>
    <property type="project" value="UniProtKB-SubCell"/>
</dbReference>
<dbReference type="GO" id="GO:0015344">
    <property type="term" value="F:siderophore uptake transmembrane transporter activity"/>
    <property type="evidence" value="ECO:0007669"/>
    <property type="project" value="TreeGrafter"/>
</dbReference>
<evidence type="ECO:0000256" key="3">
    <source>
        <dbReference type="ARBA" id="ARBA00022452"/>
    </source>
</evidence>
<comment type="subcellular location">
    <subcellularLocation>
        <location evidence="1 8">Cell outer membrane</location>
        <topology evidence="1 8">Multi-pass membrane protein</topology>
    </subcellularLocation>
</comment>
<feature type="domain" description="TonB-dependent receptor-like beta-barrel" evidence="9">
    <location>
        <begin position="8"/>
        <end position="201"/>
    </location>
</feature>
<proteinExistence type="inferred from homology"/>
<reference evidence="10 11" key="1">
    <citation type="submission" date="2019-07" db="EMBL/GenBank/DDBJ databases">
        <title>Ln-dependent methylotrophs.</title>
        <authorList>
            <person name="Tani A."/>
        </authorList>
    </citation>
    <scope>NUCLEOTIDE SEQUENCE [LARGE SCALE GENOMIC DNA]</scope>
    <source>
        <strain evidence="10 11">SM89A</strain>
    </source>
</reference>
<evidence type="ECO:0000313" key="10">
    <source>
        <dbReference type="EMBL" id="TRL30687.1"/>
    </source>
</evidence>
<name>A0A549SMA0_METSR</name>
<evidence type="ECO:0000256" key="4">
    <source>
        <dbReference type="ARBA" id="ARBA00022692"/>
    </source>
</evidence>
<evidence type="ECO:0000256" key="2">
    <source>
        <dbReference type="ARBA" id="ARBA00022448"/>
    </source>
</evidence>
<dbReference type="InterPro" id="IPR000531">
    <property type="entry name" value="Beta-barrel_TonB"/>
</dbReference>
<dbReference type="SUPFAM" id="SSF56935">
    <property type="entry name" value="Porins"/>
    <property type="match status" value="1"/>
</dbReference>
<dbReference type="Gene3D" id="2.40.170.20">
    <property type="entry name" value="TonB-dependent receptor, beta-barrel domain"/>
    <property type="match status" value="1"/>
</dbReference>
<dbReference type="AlphaFoldDB" id="A0A549SMA0"/>
<comment type="similarity">
    <text evidence="8">Belongs to the TonB-dependent receptor family.</text>
</comment>
<protein>
    <submittedName>
        <fullName evidence="10">TonB-dependent receptor</fullName>
    </submittedName>
</protein>
<keyword evidence="5" id="KW-0798">TonB box</keyword>
<keyword evidence="3 8" id="KW-1134">Transmembrane beta strand</keyword>
<evidence type="ECO:0000256" key="6">
    <source>
        <dbReference type="ARBA" id="ARBA00023136"/>
    </source>
</evidence>
<keyword evidence="6 8" id="KW-0472">Membrane</keyword>
<evidence type="ECO:0000259" key="9">
    <source>
        <dbReference type="Pfam" id="PF00593"/>
    </source>
</evidence>
<gene>
    <name evidence="10" type="ORF">FM996_15735</name>
</gene>
<dbReference type="EMBL" id="VJMF01000066">
    <property type="protein sequence ID" value="TRL30687.1"/>
    <property type="molecule type" value="Genomic_DNA"/>
</dbReference>
<evidence type="ECO:0000256" key="8">
    <source>
        <dbReference type="PROSITE-ProRule" id="PRU01360"/>
    </source>
</evidence>
<feature type="non-terminal residue" evidence="10">
    <location>
        <position position="1"/>
    </location>
</feature>
<keyword evidence="7 8" id="KW-0998">Cell outer membrane</keyword>
<evidence type="ECO:0000256" key="1">
    <source>
        <dbReference type="ARBA" id="ARBA00004571"/>
    </source>
</evidence>
<evidence type="ECO:0000256" key="5">
    <source>
        <dbReference type="ARBA" id="ARBA00023077"/>
    </source>
</evidence>
<comment type="caution">
    <text evidence="10">The sequence shown here is derived from an EMBL/GenBank/DDBJ whole genome shotgun (WGS) entry which is preliminary data.</text>
</comment>
<sequence length="235" mass="25830">LTTAVQIFPPQRNYAKEIGAKWELFDRHLLATAALFRTDVNGAREVNGSVTTGDAAYYVQGADIEIAGNITDKWSVTGGLVIMESKVTRSQIRTNVGLQLANIAHESFSLLSKYKFGDLFGLEADRLEFGGQAVYRSKIYGGNNIIANGATSVNGTTGWPAPTAANPFVNVPTVLPSYWRFDAFLEGKVTENITLKVSVMNMFDRTYYDAFYQTATPFTQVAPGRTVLFEARAKF</sequence>
<dbReference type="RefSeq" id="WP_142863806.1">
    <property type="nucleotide sequence ID" value="NZ_VJMF01000066.1"/>
</dbReference>
<dbReference type="Proteomes" id="UP000316781">
    <property type="component" value="Unassembled WGS sequence"/>
</dbReference>
<dbReference type="InterPro" id="IPR039426">
    <property type="entry name" value="TonB-dep_rcpt-like"/>
</dbReference>
<evidence type="ECO:0000256" key="7">
    <source>
        <dbReference type="ARBA" id="ARBA00023237"/>
    </source>
</evidence>